<protein>
    <recommendedName>
        <fullName evidence="4">Yip1 domain-containing protein</fullName>
    </recommendedName>
</protein>
<accession>A0ABU9EEA1</accession>
<feature type="transmembrane region" description="Helical" evidence="1">
    <location>
        <begin position="23"/>
        <end position="42"/>
    </location>
</feature>
<feature type="transmembrane region" description="Helical" evidence="1">
    <location>
        <begin position="111"/>
        <end position="134"/>
    </location>
</feature>
<dbReference type="Proteomes" id="UP001484239">
    <property type="component" value="Unassembled WGS sequence"/>
</dbReference>
<evidence type="ECO:0008006" key="4">
    <source>
        <dbReference type="Google" id="ProtNLM"/>
    </source>
</evidence>
<proteinExistence type="predicted"/>
<evidence type="ECO:0000313" key="2">
    <source>
        <dbReference type="EMBL" id="MEK9502459.1"/>
    </source>
</evidence>
<keyword evidence="3" id="KW-1185">Reference proteome</keyword>
<evidence type="ECO:0000256" key="1">
    <source>
        <dbReference type="SAM" id="Phobius"/>
    </source>
</evidence>
<name>A0ABU9EEA1_9BACT</name>
<keyword evidence="1" id="KW-1133">Transmembrane helix</keyword>
<dbReference type="EMBL" id="JBBHLI010000011">
    <property type="protein sequence ID" value="MEK9502459.1"/>
    <property type="molecule type" value="Genomic_DNA"/>
</dbReference>
<organism evidence="2 3">
    <name type="scientific">Gaopeijia maritima</name>
    <dbReference type="NCBI Taxonomy" id="3119007"/>
    <lineage>
        <taxon>Bacteria</taxon>
        <taxon>Pseudomonadati</taxon>
        <taxon>Gemmatimonadota</taxon>
        <taxon>Longimicrobiia</taxon>
        <taxon>Gaopeijiales</taxon>
        <taxon>Gaopeijiaceae</taxon>
        <taxon>Gaopeijia</taxon>
    </lineage>
</organism>
<comment type="caution">
    <text evidence="2">The sequence shown here is derived from an EMBL/GenBank/DDBJ whole genome shotgun (WGS) entry which is preliminary data.</text>
</comment>
<feature type="transmembrane region" description="Helical" evidence="1">
    <location>
        <begin position="154"/>
        <end position="174"/>
    </location>
</feature>
<feature type="transmembrane region" description="Helical" evidence="1">
    <location>
        <begin position="62"/>
        <end position="90"/>
    </location>
</feature>
<keyword evidence="1" id="KW-0472">Membrane</keyword>
<feature type="transmembrane region" description="Helical" evidence="1">
    <location>
        <begin position="186"/>
        <end position="204"/>
    </location>
</feature>
<reference evidence="2 3" key="1">
    <citation type="submission" date="2024-02" db="EMBL/GenBank/DDBJ databases">
        <title>A novel Gemmatimonadota bacterium.</title>
        <authorList>
            <person name="Du Z.-J."/>
            <person name="Ye Y.-Q."/>
        </authorList>
    </citation>
    <scope>NUCLEOTIDE SEQUENCE [LARGE SCALE GENOMIC DNA]</scope>
    <source>
        <strain evidence="2 3">DH-20</strain>
    </source>
</reference>
<keyword evidence="1" id="KW-0812">Transmembrane</keyword>
<sequence length="211" mass="22298">MSRTPLHDHLVPDFTRMRTHRPVLAPLLLGWALAVITAWSIHPLLLDSAAADSDGARTVLTASLWILAAVAPLFSLLRAGVLSLVTWSVATLGGSHRSAREMLSIFLYGDCLYALAGLLLTLWFHVATAMPGAAPEPVDPLSLARIVPSDHVGWSAVIGMVSLTSVAWLVYTGFALRRVSRFGRPAVGGLLTAVAVAALVATYLKASLGAS</sequence>
<gene>
    <name evidence="2" type="ORF">WI372_15805</name>
</gene>
<dbReference type="RefSeq" id="WP_405287421.1">
    <property type="nucleotide sequence ID" value="NZ_JBBHLI010000011.1"/>
</dbReference>
<evidence type="ECO:0000313" key="3">
    <source>
        <dbReference type="Proteomes" id="UP001484239"/>
    </source>
</evidence>